<name>A0A1L8EC09_HAEIR</name>
<dbReference type="PANTHER" id="PTHR28559">
    <property type="entry name" value="DNA REPAIR PROTEIN XRCC4"/>
    <property type="match status" value="1"/>
</dbReference>
<evidence type="ECO:0000256" key="2">
    <source>
        <dbReference type="ARBA" id="ARBA00022763"/>
    </source>
</evidence>
<dbReference type="SUPFAM" id="SSF58022">
    <property type="entry name" value="XRCC4, C-terminal oligomerization domain"/>
    <property type="match status" value="1"/>
</dbReference>
<feature type="domain" description="XRCC4 N-terminal" evidence="6">
    <location>
        <begin position="24"/>
        <end position="103"/>
    </location>
</feature>
<accession>A0A1L8EC09</accession>
<sequence length="264" mass="30287">MAAISINKLLKTIDTCESDVKPFFYVQTKWLDDQIMIKLQDSETNNCYQGVVTITTLKETAAEFDIPYNIYYEECRLALTTYIGFPGYSYKLDDDDSSLKIWKAPADSVPTLYLEIPLKKIRNHYDILDAAIDELQNTSKTLNDRVEKAHKFDQNSRELLEDYRLCVEEKNQLEKRLLRKVAVLLNTKKQKIAELEERLNKYEAPNDSADNDEEDEAADMNDTDAINRPKTSRKRAAVMTESDTDTDDDAFEVNTQPLTIAGAT</sequence>
<dbReference type="GO" id="GO:0003677">
    <property type="term" value="F:DNA binding"/>
    <property type="evidence" value="ECO:0007669"/>
    <property type="project" value="InterPro"/>
</dbReference>
<dbReference type="Gene3D" id="1.20.5.370">
    <property type="match status" value="1"/>
</dbReference>
<dbReference type="InterPro" id="IPR053961">
    <property type="entry name" value="XRCC4_N"/>
</dbReference>
<dbReference type="InterPro" id="IPR038051">
    <property type="entry name" value="XRCC4-like_N_sf"/>
</dbReference>
<evidence type="ECO:0000256" key="1">
    <source>
        <dbReference type="ARBA" id="ARBA00004123"/>
    </source>
</evidence>
<keyword evidence="3" id="KW-0234">DNA repair</keyword>
<evidence type="ECO:0000256" key="4">
    <source>
        <dbReference type="ARBA" id="ARBA00023242"/>
    </source>
</evidence>
<dbReference type="InterPro" id="IPR014751">
    <property type="entry name" value="XRCC4-like_C"/>
</dbReference>
<dbReference type="GO" id="GO:0032807">
    <property type="term" value="C:DNA ligase IV complex"/>
    <property type="evidence" value="ECO:0007669"/>
    <property type="project" value="TreeGrafter"/>
</dbReference>
<keyword evidence="2" id="KW-0227">DNA damage</keyword>
<dbReference type="GO" id="GO:0010165">
    <property type="term" value="P:response to X-ray"/>
    <property type="evidence" value="ECO:0007669"/>
    <property type="project" value="TreeGrafter"/>
</dbReference>
<dbReference type="Pfam" id="PF06632">
    <property type="entry name" value="XRCC4"/>
    <property type="match status" value="1"/>
</dbReference>
<evidence type="ECO:0000313" key="7">
    <source>
        <dbReference type="EMBL" id="JAV16155.1"/>
    </source>
</evidence>
<proteinExistence type="predicted"/>
<dbReference type="InterPro" id="IPR010585">
    <property type="entry name" value="DNA_repair_prot_XRCC4"/>
</dbReference>
<dbReference type="GO" id="GO:0006303">
    <property type="term" value="P:double-strand break repair via nonhomologous end joining"/>
    <property type="evidence" value="ECO:0007669"/>
    <property type="project" value="TreeGrafter"/>
</dbReference>
<dbReference type="PANTHER" id="PTHR28559:SF1">
    <property type="entry name" value="DNA REPAIR PROTEIN XRCC4"/>
    <property type="match status" value="1"/>
</dbReference>
<evidence type="ECO:0000256" key="3">
    <source>
        <dbReference type="ARBA" id="ARBA00023204"/>
    </source>
</evidence>
<feature type="compositionally biased region" description="Acidic residues" evidence="5">
    <location>
        <begin position="209"/>
        <end position="222"/>
    </location>
</feature>
<evidence type="ECO:0000259" key="6">
    <source>
        <dbReference type="Pfam" id="PF06632"/>
    </source>
</evidence>
<dbReference type="Gene3D" id="2.170.210.10">
    <property type="entry name" value="DNA double-strand break repair and VJ recombination XRCC4, N-terminal"/>
    <property type="match status" value="1"/>
</dbReference>
<protein>
    <recommendedName>
        <fullName evidence="6">XRCC4 N-terminal domain-containing protein</fullName>
    </recommendedName>
</protein>
<keyword evidence="4" id="KW-0539">Nucleus</keyword>
<dbReference type="AlphaFoldDB" id="A0A1L8EC09"/>
<feature type="region of interest" description="Disordered" evidence="5">
    <location>
        <begin position="203"/>
        <end position="264"/>
    </location>
</feature>
<dbReference type="EMBL" id="GFDG01002644">
    <property type="protein sequence ID" value="JAV16155.1"/>
    <property type="molecule type" value="Transcribed_RNA"/>
</dbReference>
<reference evidence="7" key="1">
    <citation type="submission" date="2017-01" db="EMBL/GenBank/DDBJ databases">
        <title>An insight into the sialome and mialome of the horn fly, Haematobia irritans.</title>
        <authorList>
            <person name="Breijo M."/>
            <person name="Boiani M."/>
            <person name="Ures X."/>
            <person name="Rocha S."/>
            <person name="Sequeira M."/>
            <person name="Ribeiro J.M."/>
        </authorList>
    </citation>
    <scope>NUCLEOTIDE SEQUENCE</scope>
</reference>
<organism evidence="7">
    <name type="scientific">Haematobia irritans</name>
    <name type="common">Horn fly</name>
    <name type="synonym">Conops irritans</name>
    <dbReference type="NCBI Taxonomy" id="7368"/>
    <lineage>
        <taxon>Eukaryota</taxon>
        <taxon>Metazoa</taxon>
        <taxon>Ecdysozoa</taxon>
        <taxon>Arthropoda</taxon>
        <taxon>Hexapoda</taxon>
        <taxon>Insecta</taxon>
        <taxon>Pterygota</taxon>
        <taxon>Neoptera</taxon>
        <taxon>Endopterygota</taxon>
        <taxon>Diptera</taxon>
        <taxon>Brachycera</taxon>
        <taxon>Muscomorpha</taxon>
        <taxon>Muscoidea</taxon>
        <taxon>Muscidae</taxon>
        <taxon>Haematobia</taxon>
    </lineage>
</organism>
<comment type="subcellular location">
    <subcellularLocation>
        <location evidence="1">Nucleus</location>
    </subcellularLocation>
</comment>
<evidence type="ECO:0000256" key="5">
    <source>
        <dbReference type="SAM" id="MobiDB-lite"/>
    </source>
</evidence>
<dbReference type="GO" id="GO:0006310">
    <property type="term" value="P:DNA recombination"/>
    <property type="evidence" value="ECO:0007669"/>
    <property type="project" value="InterPro"/>
</dbReference>
<dbReference type="GO" id="GO:0005958">
    <property type="term" value="C:DNA-dependent protein kinase-DNA ligase 4 complex"/>
    <property type="evidence" value="ECO:0007669"/>
    <property type="project" value="TreeGrafter"/>
</dbReference>
<feature type="compositionally biased region" description="Acidic residues" evidence="5">
    <location>
        <begin position="242"/>
        <end position="251"/>
    </location>
</feature>